<dbReference type="OrthoDB" id="2686356at2759"/>
<dbReference type="EMBL" id="CACVBS010000053">
    <property type="protein sequence ID" value="CAA7266214.1"/>
    <property type="molecule type" value="Genomic_DNA"/>
</dbReference>
<dbReference type="PANTHER" id="PTHR39603">
    <property type="entry name" value="CYANOVIRIN-N DOMAIN-CONTAINING PROTEIN"/>
    <property type="match status" value="1"/>
</dbReference>
<protein>
    <submittedName>
        <fullName evidence="2">Uncharacterized protein</fullName>
    </submittedName>
</protein>
<evidence type="ECO:0000313" key="3">
    <source>
        <dbReference type="Proteomes" id="UP000467700"/>
    </source>
</evidence>
<accession>A0A8S0VXK8</accession>
<feature type="chain" id="PRO_5035781155" evidence="1">
    <location>
        <begin position="24"/>
        <end position="172"/>
    </location>
</feature>
<gene>
    <name evidence="2" type="ORF">AAE3_LOCUS8513</name>
</gene>
<feature type="signal peptide" evidence="1">
    <location>
        <begin position="1"/>
        <end position="23"/>
    </location>
</feature>
<dbReference type="AlphaFoldDB" id="A0A8S0VXK8"/>
<keyword evidence="1" id="KW-0732">Signal</keyword>
<name>A0A8S0VXK8_CYCAE</name>
<evidence type="ECO:0000256" key="1">
    <source>
        <dbReference type="SAM" id="SignalP"/>
    </source>
</evidence>
<sequence length="172" mass="17688">MAKLGSLTAAFLCVLASLGNVAALPTADNAVEVIPGPGLPSLVSLGLTSADLFKKVPEINSTVAPQLSKRFDDFCQNTNLVNRDNAIACYNYLNALGTTACGVDTNIDFCVAGDAHIGGSNIAGGHASSYCRDVATGALWIINNCNINNRVEGAAAAYGNGNLIVSIEPWSA</sequence>
<reference evidence="2 3" key="1">
    <citation type="submission" date="2020-01" db="EMBL/GenBank/DDBJ databases">
        <authorList>
            <person name="Gupta K D."/>
        </authorList>
    </citation>
    <scope>NUCLEOTIDE SEQUENCE [LARGE SCALE GENOMIC DNA]</scope>
</reference>
<organism evidence="2 3">
    <name type="scientific">Cyclocybe aegerita</name>
    <name type="common">Black poplar mushroom</name>
    <name type="synonym">Agrocybe aegerita</name>
    <dbReference type="NCBI Taxonomy" id="1973307"/>
    <lineage>
        <taxon>Eukaryota</taxon>
        <taxon>Fungi</taxon>
        <taxon>Dikarya</taxon>
        <taxon>Basidiomycota</taxon>
        <taxon>Agaricomycotina</taxon>
        <taxon>Agaricomycetes</taxon>
        <taxon>Agaricomycetidae</taxon>
        <taxon>Agaricales</taxon>
        <taxon>Agaricineae</taxon>
        <taxon>Bolbitiaceae</taxon>
        <taxon>Cyclocybe</taxon>
    </lineage>
</organism>
<keyword evidence="3" id="KW-1185">Reference proteome</keyword>
<evidence type="ECO:0000313" key="2">
    <source>
        <dbReference type="EMBL" id="CAA7266214.1"/>
    </source>
</evidence>
<dbReference type="PANTHER" id="PTHR39603:SF1">
    <property type="entry name" value="CYANOVIRIN-N DOMAIN-CONTAINING PROTEIN"/>
    <property type="match status" value="1"/>
</dbReference>
<comment type="caution">
    <text evidence="2">The sequence shown here is derived from an EMBL/GenBank/DDBJ whole genome shotgun (WGS) entry which is preliminary data.</text>
</comment>
<proteinExistence type="predicted"/>
<dbReference type="Proteomes" id="UP000467700">
    <property type="component" value="Unassembled WGS sequence"/>
</dbReference>